<accession>A0ABQ7LDE1</accession>
<name>A0ABQ7LDE1_BRACM</name>
<evidence type="ECO:0000313" key="2">
    <source>
        <dbReference type="Proteomes" id="UP000823674"/>
    </source>
</evidence>
<proteinExistence type="predicted"/>
<sequence length="187" mass="21806">MIVAGTETVPEPKLGQISNSCHNCLNRAACDQGSFKEVHLNHQKEFWHETNFQRRPAQPFITEAWNYKKSFKEEDVENFTSWRFSSPSFCEYLRLEEKISQTKKRPGPNSIMDLKRDLFVDPTSQESGERPSEVEDITIFPEPVIRSQLWKDCEINSKPETLISWIKNQDIKIQDQTFRIATNQPNG</sequence>
<dbReference type="EMBL" id="JADBGQ010000008">
    <property type="protein sequence ID" value="KAG5383930.1"/>
    <property type="molecule type" value="Genomic_DNA"/>
</dbReference>
<protein>
    <submittedName>
        <fullName evidence="1">Uncharacterized protein</fullName>
    </submittedName>
</protein>
<reference evidence="1 2" key="1">
    <citation type="submission" date="2021-03" db="EMBL/GenBank/DDBJ databases">
        <authorList>
            <person name="King G.J."/>
            <person name="Bancroft I."/>
            <person name="Baten A."/>
            <person name="Bloomfield J."/>
            <person name="Borpatragohain P."/>
            <person name="He Z."/>
            <person name="Irish N."/>
            <person name="Irwin J."/>
            <person name="Liu K."/>
            <person name="Mauleon R.P."/>
            <person name="Moore J."/>
            <person name="Morris R."/>
            <person name="Ostergaard L."/>
            <person name="Wang B."/>
            <person name="Wells R."/>
        </authorList>
    </citation>
    <scope>NUCLEOTIDE SEQUENCE [LARGE SCALE GENOMIC DNA]</scope>
    <source>
        <strain evidence="1">R-o-18</strain>
        <tissue evidence="1">Leaf</tissue>
    </source>
</reference>
<dbReference type="Proteomes" id="UP000823674">
    <property type="component" value="Chromosome A09"/>
</dbReference>
<evidence type="ECO:0000313" key="1">
    <source>
        <dbReference type="EMBL" id="KAG5383930.1"/>
    </source>
</evidence>
<comment type="caution">
    <text evidence="1">The sequence shown here is derived from an EMBL/GenBank/DDBJ whole genome shotgun (WGS) entry which is preliminary data.</text>
</comment>
<gene>
    <name evidence="1" type="primary">A09g506460.1_BraROA</name>
    <name evidence="1" type="ORF">IGI04_035400</name>
</gene>
<organism evidence="1 2">
    <name type="scientific">Brassica rapa subsp. trilocularis</name>
    <dbReference type="NCBI Taxonomy" id="1813537"/>
    <lineage>
        <taxon>Eukaryota</taxon>
        <taxon>Viridiplantae</taxon>
        <taxon>Streptophyta</taxon>
        <taxon>Embryophyta</taxon>
        <taxon>Tracheophyta</taxon>
        <taxon>Spermatophyta</taxon>
        <taxon>Magnoliopsida</taxon>
        <taxon>eudicotyledons</taxon>
        <taxon>Gunneridae</taxon>
        <taxon>Pentapetalae</taxon>
        <taxon>rosids</taxon>
        <taxon>malvids</taxon>
        <taxon>Brassicales</taxon>
        <taxon>Brassicaceae</taxon>
        <taxon>Brassiceae</taxon>
        <taxon>Brassica</taxon>
    </lineage>
</organism>
<keyword evidence="2" id="KW-1185">Reference proteome</keyword>